<proteinExistence type="predicted"/>
<dbReference type="AlphaFoldDB" id="A0A3P3Y8Y8"/>
<feature type="transmembrane region" description="Helical" evidence="2">
    <location>
        <begin position="297"/>
        <end position="319"/>
    </location>
</feature>
<evidence type="ECO:0000313" key="5">
    <source>
        <dbReference type="Proteomes" id="UP000290189"/>
    </source>
</evidence>
<evidence type="ECO:0000256" key="2">
    <source>
        <dbReference type="SAM" id="Phobius"/>
    </source>
</evidence>
<gene>
    <name evidence="4" type="ORF">PLBR_LOCUS3848</name>
</gene>
<keyword evidence="2" id="KW-0472">Membrane</keyword>
<keyword evidence="2" id="KW-0812">Transmembrane</keyword>
<protein>
    <submittedName>
        <fullName evidence="4">Uncharacterized protein</fullName>
    </submittedName>
</protein>
<reference evidence="4 5" key="1">
    <citation type="submission" date="2018-03" db="EMBL/GenBank/DDBJ databases">
        <authorList>
            <person name="Fogelqvist J."/>
        </authorList>
    </citation>
    <scope>NUCLEOTIDE SEQUENCE [LARGE SCALE GENOMIC DNA]</scope>
</reference>
<keyword evidence="3" id="KW-0732">Signal</keyword>
<name>A0A3P3Y8Y8_PLABS</name>
<feature type="region of interest" description="Disordered" evidence="1">
    <location>
        <begin position="382"/>
        <end position="403"/>
    </location>
</feature>
<keyword evidence="4" id="KW-0496">Mitochondrion</keyword>
<evidence type="ECO:0000256" key="3">
    <source>
        <dbReference type="SAM" id="SignalP"/>
    </source>
</evidence>
<accession>A0A3P3Y8Y8</accession>
<evidence type="ECO:0000256" key="1">
    <source>
        <dbReference type="SAM" id="MobiDB-lite"/>
    </source>
</evidence>
<dbReference type="Proteomes" id="UP000290189">
    <property type="component" value="Unassembled WGS sequence"/>
</dbReference>
<feature type="region of interest" description="Disordered" evidence="1">
    <location>
        <begin position="111"/>
        <end position="139"/>
    </location>
</feature>
<feature type="chain" id="PRO_5018047941" evidence="3">
    <location>
        <begin position="20"/>
        <end position="403"/>
    </location>
</feature>
<geneLocation type="mitochondrion" evidence="4"/>
<feature type="compositionally biased region" description="Polar residues" evidence="1">
    <location>
        <begin position="111"/>
        <end position="137"/>
    </location>
</feature>
<organism evidence="4 5">
    <name type="scientific">Plasmodiophora brassicae</name>
    <name type="common">Clubroot disease agent</name>
    <dbReference type="NCBI Taxonomy" id="37360"/>
    <lineage>
        <taxon>Eukaryota</taxon>
        <taxon>Sar</taxon>
        <taxon>Rhizaria</taxon>
        <taxon>Endomyxa</taxon>
        <taxon>Phytomyxea</taxon>
        <taxon>Plasmodiophorida</taxon>
        <taxon>Plasmodiophoridae</taxon>
        <taxon>Plasmodiophora</taxon>
    </lineage>
</organism>
<dbReference type="EMBL" id="OVEO01000006">
    <property type="protein sequence ID" value="SPQ96633.1"/>
    <property type="molecule type" value="Genomic_DNA"/>
</dbReference>
<feature type="signal peptide" evidence="3">
    <location>
        <begin position="1"/>
        <end position="19"/>
    </location>
</feature>
<keyword evidence="2" id="KW-1133">Transmembrane helix</keyword>
<sequence length="403" mass="43226">MLLCATAFVALAHALLVQTTTMASGDNRPTEVRHVDDVHTFQTAAPTAPAPPPASLISTRTRPLTTPTMALTRARTLAPNPFPPPVRSTALRVRMRSPARSSVHRAIAATTVSQAQPASKQRTATSPTRPMPSSQLQFPDITTVGSTFTASLVDTGLGVDSTSWTSRTKSNYIAYATTAISFSIPSSDHRIVNVDLVPDQAPPQQRTVLSFVVLPRTRSNVDTDYAIAAAFRAEMQVANSTIRSALPVSFAGPPPVEVNITSVLVKVCSTDDYVVVRHPTGGCPASVAASYDAPPNVAAVTALVALVVACLSLFAYVVWQLCMQRVRRQQRALGAHMAVLAASFPAQYEPTISPMPAPDPQRPGKVRRWDERRALHAKAMCERAPPPDTDADWTVATHSTINR</sequence>
<evidence type="ECO:0000313" key="4">
    <source>
        <dbReference type="EMBL" id="SPQ96633.1"/>
    </source>
</evidence>